<dbReference type="Gene3D" id="1.10.3210.30">
    <property type="match status" value="1"/>
</dbReference>
<feature type="domain" description="Helicase C-terminal" evidence="10">
    <location>
        <begin position="490"/>
        <end position="663"/>
    </location>
</feature>
<keyword evidence="9" id="KW-0051">Antiviral defense</keyword>
<feature type="domain" description="HD Cas3-type" evidence="11">
    <location>
        <begin position="10"/>
        <end position="225"/>
    </location>
</feature>
<organism evidence="12 13">
    <name type="scientific">Thermoanaerobacter siderophilus SR4</name>
    <dbReference type="NCBI Taxonomy" id="880478"/>
    <lineage>
        <taxon>Bacteria</taxon>
        <taxon>Bacillati</taxon>
        <taxon>Bacillota</taxon>
        <taxon>Clostridia</taxon>
        <taxon>Thermoanaerobacterales</taxon>
        <taxon>Thermoanaerobacteraceae</taxon>
        <taxon>Thermoanaerobacter</taxon>
    </lineage>
</organism>
<keyword evidence="8" id="KW-0067">ATP-binding</keyword>
<dbReference type="InterPro" id="IPR054712">
    <property type="entry name" value="Cas3-like_dom"/>
</dbReference>
<evidence type="ECO:0000256" key="2">
    <source>
        <dbReference type="ARBA" id="ARBA00009046"/>
    </source>
</evidence>
<evidence type="ECO:0000256" key="9">
    <source>
        <dbReference type="ARBA" id="ARBA00023118"/>
    </source>
</evidence>
<proteinExistence type="inferred from homology"/>
<dbReference type="GO" id="GO:0051607">
    <property type="term" value="P:defense response to virus"/>
    <property type="evidence" value="ECO:0007669"/>
    <property type="project" value="UniProtKB-KW"/>
</dbReference>
<evidence type="ECO:0000256" key="7">
    <source>
        <dbReference type="ARBA" id="ARBA00022806"/>
    </source>
</evidence>
<keyword evidence="13" id="KW-1185">Reference proteome</keyword>
<keyword evidence="3" id="KW-0540">Nuclease</keyword>
<dbReference type="InterPro" id="IPR001650">
    <property type="entry name" value="Helicase_C-like"/>
</dbReference>
<dbReference type="InterPro" id="IPR038257">
    <property type="entry name" value="CRISPR-assoc_Cas3_HD_sf"/>
</dbReference>
<dbReference type="InterPro" id="IPR027417">
    <property type="entry name" value="P-loop_NTPase"/>
</dbReference>
<dbReference type="GO" id="GO:0005524">
    <property type="term" value="F:ATP binding"/>
    <property type="evidence" value="ECO:0007669"/>
    <property type="project" value="UniProtKB-KW"/>
</dbReference>
<accession>I9KT60</accession>
<dbReference type="Pfam" id="PF22590">
    <property type="entry name" value="Cas3-like_C_2"/>
    <property type="match status" value="1"/>
</dbReference>
<protein>
    <submittedName>
        <fullName evidence="12">CRISPR-associated helicase Cas3/CRISPR-associated endonuclease Cas3-HD</fullName>
    </submittedName>
</protein>
<dbReference type="GO" id="GO:0006289">
    <property type="term" value="P:nucleotide-excision repair"/>
    <property type="evidence" value="ECO:0007669"/>
    <property type="project" value="TreeGrafter"/>
</dbReference>
<dbReference type="EMBL" id="CM001486">
    <property type="protein sequence ID" value="EIW00129.1"/>
    <property type="molecule type" value="Genomic_DNA"/>
</dbReference>
<dbReference type="GO" id="GO:0036297">
    <property type="term" value="P:interstrand cross-link repair"/>
    <property type="evidence" value="ECO:0007669"/>
    <property type="project" value="TreeGrafter"/>
</dbReference>
<dbReference type="GO" id="GO:0003676">
    <property type="term" value="F:nucleic acid binding"/>
    <property type="evidence" value="ECO:0007669"/>
    <property type="project" value="InterPro"/>
</dbReference>
<evidence type="ECO:0000256" key="5">
    <source>
        <dbReference type="ARBA" id="ARBA00022741"/>
    </source>
</evidence>
<dbReference type="Pfam" id="PF18019">
    <property type="entry name" value="Cas3_HD"/>
    <property type="match status" value="1"/>
</dbReference>
<dbReference type="InterPro" id="IPR006483">
    <property type="entry name" value="CRISPR-assoc_Cas3_HD"/>
</dbReference>
<keyword evidence="6" id="KW-0378">Hydrolase</keyword>
<dbReference type="GO" id="GO:0016787">
    <property type="term" value="F:hydrolase activity"/>
    <property type="evidence" value="ECO:0007669"/>
    <property type="project" value="UniProtKB-KW"/>
</dbReference>
<comment type="similarity">
    <text evidence="1">In the N-terminal section; belongs to the CRISPR-associated nuclease Cas3-HD family.</text>
</comment>
<evidence type="ECO:0000256" key="6">
    <source>
        <dbReference type="ARBA" id="ARBA00022801"/>
    </source>
</evidence>
<dbReference type="GO" id="GO:0046872">
    <property type="term" value="F:metal ion binding"/>
    <property type="evidence" value="ECO:0007669"/>
    <property type="project" value="UniProtKB-KW"/>
</dbReference>
<dbReference type="PROSITE" id="PS51643">
    <property type="entry name" value="HD_CAS3"/>
    <property type="match status" value="1"/>
</dbReference>
<dbReference type="PANTHER" id="PTHR47957:SF3">
    <property type="entry name" value="ATP-DEPENDENT HELICASE HRQ1"/>
    <property type="match status" value="1"/>
</dbReference>
<keyword evidence="12" id="KW-0255">Endonuclease</keyword>
<gene>
    <name evidence="12" type="ORF">ThesiDRAFT1_1162</name>
</gene>
<name>I9KT60_9THEO</name>
<dbReference type="SUPFAM" id="SSF52540">
    <property type="entry name" value="P-loop containing nucleoside triphosphate hydrolases"/>
    <property type="match status" value="1"/>
</dbReference>
<dbReference type="GO" id="GO:0004519">
    <property type="term" value="F:endonuclease activity"/>
    <property type="evidence" value="ECO:0007669"/>
    <property type="project" value="UniProtKB-KW"/>
</dbReference>
<reference evidence="12 13" key="1">
    <citation type="submission" date="2012-02" db="EMBL/GenBank/DDBJ databases">
        <title>Improved High-Quality Draft sequence of Thermoanaerobacter siderophilus SR4.</title>
        <authorList>
            <consortium name="US DOE Joint Genome Institute"/>
            <person name="Lucas S."/>
            <person name="Han J."/>
            <person name="Lapidus A."/>
            <person name="Cheng J.-F."/>
            <person name="Goodwin L."/>
            <person name="Pitluck S."/>
            <person name="Peters L."/>
            <person name="Detter J.C."/>
            <person name="Han C."/>
            <person name="Tapia R."/>
            <person name="Land M."/>
            <person name="Hauser L."/>
            <person name="Kyrpides N."/>
            <person name="Ivanova N."/>
            <person name="Pagani I."/>
            <person name="Hemme C."/>
            <person name="Woyke T."/>
        </authorList>
    </citation>
    <scope>NUCLEOTIDE SEQUENCE [LARGE SCALE GENOMIC DNA]</scope>
    <source>
        <strain evidence="12 13">SR4</strain>
    </source>
</reference>
<evidence type="ECO:0000256" key="3">
    <source>
        <dbReference type="ARBA" id="ARBA00022722"/>
    </source>
</evidence>
<dbReference type="Pfam" id="PF00270">
    <property type="entry name" value="DEAD"/>
    <property type="match status" value="1"/>
</dbReference>
<evidence type="ECO:0000259" key="10">
    <source>
        <dbReference type="PROSITE" id="PS51194"/>
    </source>
</evidence>
<keyword evidence="4" id="KW-0479">Metal-binding</keyword>
<dbReference type="GO" id="GO:0043138">
    <property type="term" value="F:3'-5' DNA helicase activity"/>
    <property type="evidence" value="ECO:0007669"/>
    <property type="project" value="TreeGrafter"/>
</dbReference>
<dbReference type="NCBIfam" id="TIGR01587">
    <property type="entry name" value="cas3_core"/>
    <property type="match status" value="1"/>
</dbReference>
<evidence type="ECO:0000256" key="4">
    <source>
        <dbReference type="ARBA" id="ARBA00022723"/>
    </source>
</evidence>
<dbReference type="PATRIC" id="fig|880478.3.peg.2360"/>
<keyword evidence="5" id="KW-0547">Nucleotide-binding</keyword>
<evidence type="ECO:0000256" key="1">
    <source>
        <dbReference type="ARBA" id="ARBA00006847"/>
    </source>
</evidence>
<dbReference type="NCBIfam" id="TIGR01596">
    <property type="entry name" value="cas3_HD"/>
    <property type="match status" value="1"/>
</dbReference>
<dbReference type="Gene3D" id="3.40.50.300">
    <property type="entry name" value="P-loop containing nucleotide triphosphate hydrolases"/>
    <property type="match status" value="2"/>
</dbReference>
<evidence type="ECO:0000256" key="8">
    <source>
        <dbReference type="ARBA" id="ARBA00022840"/>
    </source>
</evidence>
<dbReference type="HOGENOM" id="CLU_010123_1_1_9"/>
<dbReference type="Proteomes" id="UP000005110">
    <property type="component" value="Chromosome"/>
</dbReference>
<sequence>MNMSSFSELYSHPDKFLEDHLINTSKIIRSYFNEKKVAIIDKETFLKTATIISLCHDFGKATNYFQKYLFTENEKERNKLKTMEETHHSLLSAVVAFYLVKNEINAQDRKGILFPFIAFLIVKNHHGDLKNVFNEVILDDKELEVLKKQLNSIDDEKLQVLNGKLRNAGLNENLTKSAINDYIDSINSELRKIKRELRRLKEEQDVSIYLLLNFLFSLLVDADKTEVVVGIDNIKRPEIKFEEQLVKEYKASFPDKESKINLLREEAYKEVLEKDIDIKQKIMSINLPTGLGKTLTTIAFAMKLWDKLYKETGVKYRIIYSLPFLSIIEQNSNVLEDLLRYNGIQPDTEIILKHHHLSDIRYTKNNTEFEDEQAKILIEGWNSEIIITTFVQFFHTLVSEKNKTLRKFHRLANSIIILDEVQSIPFKYWLLTKELLKAVANELNSYIIFVTATQPLIFREEEIYPLVAKTKYFTQMDRVEIIPKLSRDITLEELSEMFDLNDGKSYLFILNTIKSAQQFYNILRAKIPNDEIIYMSTHVVPMERMERIEKIKEGKMRFAVTTQLVEAGVDIDFDVVVRDIAPLDSINQSAGRCNRNWRGKGEVYVVSLIDEKGQKYSKYVYDKILLGITREILSKYDTIKEQELLKIIEKYYQEVSERMSSNEGRELLDAIYTLRYDSEDGNMCISKFELIEDDYYKVDAFIELNDEAKELWHKYVELKDIKNLFERRNIFNRFKADFYKYVISIPATVENMPPDIWGFKYVNYDSLNDYYDKETGFITKGVTSIW</sequence>
<dbReference type="InterPro" id="IPR011545">
    <property type="entry name" value="DEAD/DEAH_box_helicase_dom"/>
</dbReference>
<dbReference type="CDD" id="cd09641">
    <property type="entry name" value="Cas3''_I"/>
    <property type="match status" value="1"/>
</dbReference>
<evidence type="ECO:0000313" key="13">
    <source>
        <dbReference type="Proteomes" id="UP000005110"/>
    </source>
</evidence>
<evidence type="ECO:0000313" key="12">
    <source>
        <dbReference type="EMBL" id="EIW00129.1"/>
    </source>
</evidence>
<dbReference type="InterPro" id="IPR006474">
    <property type="entry name" value="Helicase_Cas3_CRISPR-ass_core"/>
</dbReference>
<evidence type="ECO:0000259" key="11">
    <source>
        <dbReference type="PROSITE" id="PS51643"/>
    </source>
</evidence>
<dbReference type="AlphaFoldDB" id="I9KT60"/>
<dbReference type="SMART" id="SM00487">
    <property type="entry name" value="DEXDc"/>
    <property type="match status" value="1"/>
</dbReference>
<dbReference type="InterPro" id="IPR014001">
    <property type="entry name" value="Helicase_ATP-bd"/>
</dbReference>
<dbReference type="CDD" id="cd17930">
    <property type="entry name" value="DEXHc_cas3"/>
    <property type="match status" value="1"/>
</dbReference>
<dbReference type="PANTHER" id="PTHR47957">
    <property type="entry name" value="ATP-DEPENDENT HELICASE HRQ1"/>
    <property type="match status" value="1"/>
</dbReference>
<keyword evidence="7" id="KW-0347">Helicase</keyword>
<comment type="similarity">
    <text evidence="2">In the central section; belongs to the CRISPR-associated helicase Cas3 family.</text>
</comment>
<dbReference type="PROSITE" id="PS51194">
    <property type="entry name" value="HELICASE_CTER"/>
    <property type="match status" value="1"/>
</dbReference>